<dbReference type="SUPFAM" id="SSF51735">
    <property type="entry name" value="NAD(P)-binding Rossmann-fold domains"/>
    <property type="match status" value="1"/>
</dbReference>
<dbReference type="PANTHER" id="PTHR43350:SF2">
    <property type="entry name" value="GROES-LIKE ZINC-BINDING ALCOHOL DEHYDROGENASE FAMILY PROTEIN"/>
    <property type="match status" value="1"/>
</dbReference>
<dbReference type="Pfam" id="PF08240">
    <property type="entry name" value="ADH_N"/>
    <property type="match status" value="1"/>
</dbReference>
<gene>
    <name evidence="8" type="ORF">DSL64_15680</name>
</gene>
<reference evidence="8 9" key="1">
    <citation type="submission" date="2018-07" db="EMBL/GenBank/DDBJ databases">
        <title>Dyadobacter roseus sp. nov., isolated from rose rhizosphere soil.</title>
        <authorList>
            <person name="Chen L."/>
        </authorList>
    </citation>
    <scope>NUCLEOTIDE SEQUENCE [LARGE SCALE GENOMIC DNA]</scope>
    <source>
        <strain evidence="8 9">RS19</strain>
    </source>
</reference>
<dbReference type="PANTHER" id="PTHR43350">
    <property type="entry name" value="NAD-DEPENDENT ALCOHOL DEHYDROGENASE"/>
    <property type="match status" value="1"/>
</dbReference>
<accession>A0A3D8Y9G8</accession>
<dbReference type="GO" id="GO:0016491">
    <property type="term" value="F:oxidoreductase activity"/>
    <property type="evidence" value="ECO:0007669"/>
    <property type="project" value="UniProtKB-KW"/>
</dbReference>
<keyword evidence="4" id="KW-0862">Zinc</keyword>
<dbReference type="GO" id="GO:0046872">
    <property type="term" value="F:metal ion binding"/>
    <property type="evidence" value="ECO:0007669"/>
    <property type="project" value="UniProtKB-KW"/>
</dbReference>
<evidence type="ECO:0000256" key="5">
    <source>
        <dbReference type="ARBA" id="ARBA00023002"/>
    </source>
</evidence>
<dbReference type="InterPro" id="IPR013154">
    <property type="entry name" value="ADH-like_N"/>
</dbReference>
<evidence type="ECO:0000259" key="7">
    <source>
        <dbReference type="Pfam" id="PF08240"/>
    </source>
</evidence>
<comment type="cofactor">
    <cofactor evidence="1">
        <name>Zn(2+)</name>
        <dbReference type="ChEBI" id="CHEBI:29105"/>
    </cofactor>
</comment>
<evidence type="ECO:0000259" key="6">
    <source>
        <dbReference type="Pfam" id="PF00107"/>
    </source>
</evidence>
<feature type="domain" description="Alcohol dehydrogenase-like C-terminal" evidence="6">
    <location>
        <begin position="224"/>
        <end position="342"/>
    </location>
</feature>
<dbReference type="InterPro" id="IPR036291">
    <property type="entry name" value="NAD(P)-bd_dom_sf"/>
</dbReference>
<dbReference type="RefSeq" id="WP_115831861.1">
    <property type="nucleotide sequence ID" value="NZ_QNUL01000012.1"/>
</dbReference>
<dbReference type="InterPro" id="IPR011032">
    <property type="entry name" value="GroES-like_sf"/>
</dbReference>
<dbReference type="InterPro" id="IPR013149">
    <property type="entry name" value="ADH-like_C"/>
</dbReference>
<dbReference type="SUPFAM" id="SSF50129">
    <property type="entry name" value="GroES-like"/>
    <property type="match status" value="1"/>
</dbReference>
<dbReference type="Pfam" id="PF00107">
    <property type="entry name" value="ADH_zinc_N"/>
    <property type="match status" value="1"/>
</dbReference>
<organism evidence="8 9">
    <name type="scientific">Dyadobacter luteus</name>
    <dbReference type="NCBI Taxonomy" id="2259619"/>
    <lineage>
        <taxon>Bacteria</taxon>
        <taxon>Pseudomonadati</taxon>
        <taxon>Bacteroidota</taxon>
        <taxon>Cytophagia</taxon>
        <taxon>Cytophagales</taxon>
        <taxon>Spirosomataceae</taxon>
        <taxon>Dyadobacter</taxon>
    </lineage>
</organism>
<proteinExistence type="inferred from homology"/>
<feature type="domain" description="Alcohol dehydrogenase-like N-terminal" evidence="7">
    <location>
        <begin position="50"/>
        <end position="181"/>
    </location>
</feature>
<dbReference type="Gene3D" id="3.40.50.720">
    <property type="entry name" value="NAD(P)-binding Rossmann-like Domain"/>
    <property type="match status" value="1"/>
</dbReference>
<evidence type="ECO:0000313" key="9">
    <source>
        <dbReference type="Proteomes" id="UP000256373"/>
    </source>
</evidence>
<name>A0A3D8Y9G8_9BACT</name>
<dbReference type="EMBL" id="QNUL01000012">
    <property type="protein sequence ID" value="REA60116.1"/>
    <property type="molecule type" value="Genomic_DNA"/>
</dbReference>
<keyword evidence="5" id="KW-0560">Oxidoreductase</keyword>
<protein>
    <submittedName>
        <fullName evidence="8">NAD(P)-dependent alcohol dehydrogenase</fullName>
    </submittedName>
</protein>
<keyword evidence="3" id="KW-0479">Metal-binding</keyword>
<dbReference type="OrthoDB" id="9806940at2"/>
<dbReference type="AlphaFoldDB" id="A0A3D8Y9G8"/>
<evidence type="ECO:0000256" key="1">
    <source>
        <dbReference type="ARBA" id="ARBA00001947"/>
    </source>
</evidence>
<keyword evidence="9" id="KW-1185">Reference proteome</keyword>
<dbReference type="Proteomes" id="UP000256373">
    <property type="component" value="Unassembled WGS sequence"/>
</dbReference>
<dbReference type="Gene3D" id="3.90.180.10">
    <property type="entry name" value="Medium-chain alcohol dehydrogenases, catalytic domain"/>
    <property type="match status" value="1"/>
</dbReference>
<evidence type="ECO:0000256" key="4">
    <source>
        <dbReference type="ARBA" id="ARBA00022833"/>
    </source>
</evidence>
<comment type="caution">
    <text evidence="8">The sequence shown here is derived from an EMBL/GenBank/DDBJ whole genome shotgun (WGS) entry which is preliminary data.</text>
</comment>
<evidence type="ECO:0000256" key="3">
    <source>
        <dbReference type="ARBA" id="ARBA00022723"/>
    </source>
</evidence>
<evidence type="ECO:0000256" key="2">
    <source>
        <dbReference type="ARBA" id="ARBA00008072"/>
    </source>
</evidence>
<comment type="similarity">
    <text evidence="2">Belongs to the zinc-containing alcohol dehydrogenase family.</text>
</comment>
<evidence type="ECO:0000313" key="8">
    <source>
        <dbReference type="EMBL" id="REA60116.1"/>
    </source>
</evidence>
<sequence length="389" mass="42281">MTKGESISEREFRMYNIDLKANKMETIAGVIKIKGEKFEFEKTKMSDLLADEVLIKIVAAGICSKEMAMVDQQIHNPDFSILWTHEGGGIVEKVGNNVKHLQQGDHVVLTFGSCGKCERCTQGHPAYCKVREQLNFSDSRHHGTHNHADLTTGKKFHQDGYSPSLLATHVIAHQNNTIKVPNDAPLEILGPLGFEVQNGAGAVINSLKVSRGKSIVISGADVTGLSAVLAAVACSAGTIAVVDADSERLNFAMELGATHTIDSWEQNVSEELKNIQPQGFDFGLDITGRSDIINSLLSSLKPLAEMGLLGVSTEPLEIDMNSFVSRGLILKEIVGGDSIPSEFLPQLVNMYLHGEFPFDKLITKYNLADINKAIKDCENGSSIKPVLLI</sequence>